<dbReference type="RefSeq" id="WP_144706098.1">
    <property type="nucleotide sequence ID" value="NZ_VNJJ01000016.1"/>
</dbReference>
<dbReference type="EMBL" id="VNJJ01000016">
    <property type="protein sequence ID" value="TVX96441.1"/>
    <property type="molecule type" value="Genomic_DNA"/>
</dbReference>
<name>A0A559J9A8_9BACL</name>
<dbReference type="Gene3D" id="1.20.120.450">
    <property type="entry name" value="dinb family like domain"/>
    <property type="match status" value="1"/>
</dbReference>
<keyword evidence="3" id="KW-1185">Reference proteome</keyword>
<evidence type="ECO:0000313" key="2">
    <source>
        <dbReference type="EMBL" id="TVX96441.1"/>
    </source>
</evidence>
<evidence type="ECO:0000259" key="1">
    <source>
        <dbReference type="Pfam" id="PF12867"/>
    </source>
</evidence>
<dbReference type="InterPro" id="IPR034660">
    <property type="entry name" value="DinB/YfiT-like"/>
</dbReference>
<dbReference type="Pfam" id="PF12867">
    <property type="entry name" value="DinB_2"/>
    <property type="match status" value="1"/>
</dbReference>
<proteinExistence type="predicted"/>
<dbReference type="InterPro" id="IPR024775">
    <property type="entry name" value="DinB-like"/>
</dbReference>
<feature type="domain" description="DinB-like" evidence="1">
    <location>
        <begin position="13"/>
        <end position="147"/>
    </location>
</feature>
<evidence type="ECO:0000313" key="3">
    <source>
        <dbReference type="Proteomes" id="UP000316330"/>
    </source>
</evidence>
<dbReference type="SUPFAM" id="SSF109854">
    <property type="entry name" value="DinB/YfiT-like putative metalloenzymes"/>
    <property type="match status" value="1"/>
</dbReference>
<protein>
    <submittedName>
        <fullName evidence="2">DinB family protein</fullName>
    </submittedName>
</protein>
<dbReference type="AlphaFoldDB" id="A0A559J9A8"/>
<dbReference type="Proteomes" id="UP000316330">
    <property type="component" value="Unassembled WGS sequence"/>
</dbReference>
<comment type="caution">
    <text evidence="2">The sequence shown here is derived from an EMBL/GenBank/DDBJ whole genome shotgun (WGS) entry which is preliminary data.</text>
</comment>
<gene>
    <name evidence="2" type="ORF">FPZ45_20775</name>
</gene>
<sequence length="164" mass="18478">MSQSPISIDSYLRTYDRLQKAIEGLTDAQLVWKPSEKQWSVTEVLTHLTDHNIVVSFRIREVLAGSEVRLPAFNQDFWVEGQRANAGRTSDILAAFQGLLLYNSLLFQRLTEADWNKTGVNFKGHTVTVAAIAQSFIDHVGHHIGQIERIIEAETNSRKTIGES</sequence>
<accession>A0A559J9A8</accession>
<organism evidence="2 3">
    <name type="scientific">Cohnella terricola</name>
    <dbReference type="NCBI Taxonomy" id="1289167"/>
    <lineage>
        <taxon>Bacteria</taxon>
        <taxon>Bacillati</taxon>
        <taxon>Bacillota</taxon>
        <taxon>Bacilli</taxon>
        <taxon>Bacillales</taxon>
        <taxon>Paenibacillaceae</taxon>
        <taxon>Cohnella</taxon>
    </lineage>
</organism>
<reference evidence="2 3" key="1">
    <citation type="submission" date="2019-07" db="EMBL/GenBank/DDBJ databases">
        <authorList>
            <person name="Kim J."/>
        </authorList>
    </citation>
    <scope>NUCLEOTIDE SEQUENCE [LARGE SCALE GENOMIC DNA]</scope>
    <source>
        <strain evidence="2 3">G13</strain>
    </source>
</reference>
<dbReference type="OrthoDB" id="2853529at2"/>